<evidence type="ECO:0000256" key="1">
    <source>
        <dbReference type="SAM" id="MobiDB-lite"/>
    </source>
</evidence>
<accession>A0AAV7UZ41</accession>
<proteinExistence type="predicted"/>
<protein>
    <submittedName>
        <fullName evidence="2">Uncharacterized protein</fullName>
    </submittedName>
</protein>
<organism evidence="2 3">
    <name type="scientific">Pleurodeles waltl</name>
    <name type="common">Iberian ribbed newt</name>
    <dbReference type="NCBI Taxonomy" id="8319"/>
    <lineage>
        <taxon>Eukaryota</taxon>
        <taxon>Metazoa</taxon>
        <taxon>Chordata</taxon>
        <taxon>Craniata</taxon>
        <taxon>Vertebrata</taxon>
        <taxon>Euteleostomi</taxon>
        <taxon>Amphibia</taxon>
        <taxon>Batrachia</taxon>
        <taxon>Caudata</taxon>
        <taxon>Salamandroidea</taxon>
        <taxon>Salamandridae</taxon>
        <taxon>Pleurodelinae</taxon>
        <taxon>Pleurodeles</taxon>
    </lineage>
</organism>
<dbReference type="AlphaFoldDB" id="A0AAV7UZ41"/>
<name>A0AAV7UZ41_PLEWA</name>
<keyword evidence="3" id="KW-1185">Reference proteome</keyword>
<sequence>MVTVGGAPHWELCQFDGISDRHACRLGSRVLVGVGAGSPGRKGPVARGPRMRRRSPGLLYLTDAAKQPGRPPRPLPFAGPSPVLRARLHHLRSASVRTVRGHSSAPPPVDTWRPLGPTSCAAGVPYTAPDTGARPHYRGPAIPGVPGACRVPPEGSR</sequence>
<reference evidence="2" key="1">
    <citation type="journal article" date="2022" name="bioRxiv">
        <title>Sequencing and chromosome-scale assembly of the giantPleurodeles waltlgenome.</title>
        <authorList>
            <person name="Brown T."/>
            <person name="Elewa A."/>
            <person name="Iarovenko S."/>
            <person name="Subramanian E."/>
            <person name="Araus A.J."/>
            <person name="Petzold A."/>
            <person name="Susuki M."/>
            <person name="Suzuki K.-i.T."/>
            <person name="Hayashi T."/>
            <person name="Toyoda A."/>
            <person name="Oliveira C."/>
            <person name="Osipova E."/>
            <person name="Leigh N.D."/>
            <person name="Simon A."/>
            <person name="Yun M.H."/>
        </authorList>
    </citation>
    <scope>NUCLEOTIDE SEQUENCE</scope>
    <source>
        <strain evidence="2">20211129_DDA</strain>
        <tissue evidence="2">Liver</tissue>
    </source>
</reference>
<gene>
    <name evidence="2" type="ORF">NDU88_003669</name>
</gene>
<evidence type="ECO:0000313" key="3">
    <source>
        <dbReference type="Proteomes" id="UP001066276"/>
    </source>
</evidence>
<dbReference type="EMBL" id="JANPWB010000004">
    <property type="protein sequence ID" value="KAJ1194380.1"/>
    <property type="molecule type" value="Genomic_DNA"/>
</dbReference>
<feature type="region of interest" description="Disordered" evidence="1">
    <location>
        <begin position="127"/>
        <end position="157"/>
    </location>
</feature>
<dbReference type="Proteomes" id="UP001066276">
    <property type="component" value="Chromosome 2_2"/>
</dbReference>
<evidence type="ECO:0000313" key="2">
    <source>
        <dbReference type="EMBL" id="KAJ1194380.1"/>
    </source>
</evidence>
<comment type="caution">
    <text evidence="2">The sequence shown here is derived from an EMBL/GenBank/DDBJ whole genome shotgun (WGS) entry which is preliminary data.</text>
</comment>